<gene>
    <name evidence="7" type="ORF">EUTSA_v10023035mg</name>
</gene>
<organism evidence="7 8">
    <name type="scientific">Eutrema salsugineum</name>
    <name type="common">Saltwater cress</name>
    <name type="synonym">Sisymbrium salsugineum</name>
    <dbReference type="NCBI Taxonomy" id="72664"/>
    <lineage>
        <taxon>Eukaryota</taxon>
        <taxon>Viridiplantae</taxon>
        <taxon>Streptophyta</taxon>
        <taxon>Embryophyta</taxon>
        <taxon>Tracheophyta</taxon>
        <taxon>Spermatophyta</taxon>
        <taxon>Magnoliopsida</taxon>
        <taxon>eudicotyledons</taxon>
        <taxon>Gunneridae</taxon>
        <taxon>Pentapetalae</taxon>
        <taxon>rosids</taxon>
        <taxon>malvids</taxon>
        <taxon>Brassicales</taxon>
        <taxon>Brassicaceae</taxon>
        <taxon>Eutremeae</taxon>
        <taxon>Eutrema</taxon>
    </lineage>
</organism>
<reference evidence="7 8" key="1">
    <citation type="journal article" date="2013" name="Front. Plant Sci.">
        <title>The Reference Genome of the Halophytic Plant Eutrema salsugineum.</title>
        <authorList>
            <person name="Yang R."/>
            <person name="Jarvis D.E."/>
            <person name="Chen H."/>
            <person name="Beilstein M.A."/>
            <person name="Grimwood J."/>
            <person name="Jenkins J."/>
            <person name="Shu S."/>
            <person name="Prochnik S."/>
            <person name="Xin M."/>
            <person name="Ma C."/>
            <person name="Schmutz J."/>
            <person name="Wing R.A."/>
            <person name="Mitchell-Olds T."/>
            <person name="Schumaker K.S."/>
            <person name="Wang X."/>
        </authorList>
    </citation>
    <scope>NUCLEOTIDE SEQUENCE [LARGE SCALE GENOMIC DNA]</scope>
</reference>
<feature type="non-terminal residue" evidence="7">
    <location>
        <position position="136"/>
    </location>
</feature>
<dbReference type="eggNOG" id="KOG4161">
    <property type="taxonomic scope" value="Eukaryota"/>
</dbReference>
<dbReference type="Proteomes" id="UP000030689">
    <property type="component" value="Unassembled WGS sequence"/>
</dbReference>
<dbReference type="GO" id="GO:0003677">
    <property type="term" value="F:DNA binding"/>
    <property type="evidence" value="ECO:0007669"/>
    <property type="project" value="UniProtKB-KW"/>
</dbReference>
<protein>
    <recommendedName>
        <fullName evidence="6">MBD domain-containing protein</fullName>
    </recommendedName>
</protein>
<keyword evidence="3" id="KW-0238">DNA-binding</keyword>
<dbReference type="KEGG" id="eus:EUTSA_v10023035mg"/>
<keyword evidence="4" id="KW-0804">Transcription</keyword>
<keyword evidence="5" id="KW-0539">Nucleus</keyword>
<dbReference type="Gramene" id="ESQ50928">
    <property type="protein sequence ID" value="ESQ50928"/>
    <property type="gene ID" value="EUTSA_v10023035mg"/>
</dbReference>
<keyword evidence="2" id="KW-0805">Transcription regulation</keyword>
<evidence type="ECO:0000256" key="3">
    <source>
        <dbReference type="ARBA" id="ARBA00023125"/>
    </source>
</evidence>
<evidence type="ECO:0000313" key="7">
    <source>
        <dbReference type="EMBL" id="ESQ50928.1"/>
    </source>
</evidence>
<dbReference type="Pfam" id="PF01429">
    <property type="entry name" value="MBD"/>
    <property type="match status" value="1"/>
</dbReference>
<dbReference type="SUPFAM" id="SSF54171">
    <property type="entry name" value="DNA-binding domain"/>
    <property type="match status" value="1"/>
</dbReference>
<evidence type="ECO:0000256" key="5">
    <source>
        <dbReference type="ARBA" id="ARBA00023242"/>
    </source>
</evidence>
<dbReference type="InterPro" id="IPR001739">
    <property type="entry name" value="Methyl_CpG_DNA-bd"/>
</dbReference>
<sequence length="136" mass="15959">MFVVQCGTCRKYRLVQSQEQYDIIRRKALTSLDIKGKSQNPFLFEYATPLPKYFTSPNFSQNLKMEATQDKNSRNVEKTLIVIIYSCLPKTPQGLKRIMLLKENYRRTDVDYVTPHGKRLRSCKKVDGFIKDNELE</sequence>
<comment type="subcellular location">
    <subcellularLocation>
        <location evidence="1">Nucleus</location>
    </subcellularLocation>
</comment>
<dbReference type="AlphaFoldDB" id="V4MEH7"/>
<dbReference type="STRING" id="72664.V4MEH7"/>
<evidence type="ECO:0000259" key="6">
    <source>
        <dbReference type="PROSITE" id="PS50982"/>
    </source>
</evidence>
<proteinExistence type="predicted"/>
<evidence type="ECO:0000256" key="2">
    <source>
        <dbReference type="ARBA" id="ARBA00023015"/>
    </source>
</evidence>
<accession>V4MEH7</accession>
<dbReference type="GO" id="GO:0005634">
    <property type="term" value="C:nucleus"/>
    <property type="evidence" value="ECO:0007669"/>
    <property type="project" value="UniProtKB-SubCell"/>
</dbReference>
<dbReference type="EMBL" id="KI517392">
    <property type="protein sequence ID" value="ESQ50928.1"/>
    <property type="molecule type" value="Genomic_DNA"/>
</dbReference>
<evidence type="ECO:0000313" key="8">
    <source>
        <dbReference type="Proteomes" id="UP000030689"/>
    </source>
</evidence>
<keyword evidence="8" id="KW-1185">Reference proteome</keyword>
<feature type="domain" description="MBD" evidence="6">
    <location>
        <begin position="81"/>
        <end position="136"/>
    </location>
</feature>
<name>V4MEH7_EUTSA</name>
<evidence type="ECO:0000256" key="4">
    <source>
        <dbReference type="ARBA" id="ARBA00023163"/>
    </source>
</evidence>
<dbReference type="InterPro" id="IPR016177">
    <property type="entry name" value="DNA-bd_dom_sf"/>
</dbReference>
<evidence type="ECO:0000256" key="1">
    <source>
        <dbReference type="ARBA" id="ARBA00004123"/>
    </source>
</evidence>
<dbReference type="PROSITE" id="PS50982">
    <property type="entry name" value="MBD"/>
    <property type="match status" value="1"/>
</dbReference>